<accession>A0A1H5PKR3</accession>
<feature type="non-terminal residue" evidence="1">
    <location>
        <position position="1"/>
    </location>
</feature>
<gene>
    <name evidence="1" type="ORF">SAMN04488034_1241</name>
</gene>
<dbReference type="STRING" id="390640.SAMN04488034_1241"/>
<sequence>TSISCYGSSDGYLSLNPNADPENSAFTQYDLYKVDGDPDSLAEILDGSGDDDLVTSDITETDGVFAPALGEGKYLILGSKASPYQTGVDCYALSNAVEIQEPKELNIVIESSNVTCAGNDGTISIDEENSDTFDNYQLYKVVGDPDFDEVEADQSDTKVGASISVASTGFNGLGAGDYYVIGTVESNQEGINCTAISNIEIINLPTDCDHIYPTQTTCNSYYIDMDAEVLEEVCMTIDDSKNKWVVTNATPGVFFYYGDFTTGDFGTEGNTGETQLITVYLTQSRNTTLLGPFELQNEANVRLYDSSCSTLSYTVHIGTGRGNDDVPLGDASITFIAKEFTTYITSGKYDVKSIRNKVVTGLRSATYTFGMADGYNEDGTPLNPFGVGQIDVNDCNYSASTLATSTQSIQAESLSLETVENDVNVSPVPFDEEINLSYDLDYSSDVTIEVFDFGGNLLKTVQDRGVSKGSSTSIGVDFSIGANQMYLLRVTTDRETFVKQILSAKK</sequence>
<evidence type="ECO:0000313" key="1">
    <source>
        <dbReference type="EMBL" id="SEF13701.1"/>
    </source>
</evidence>
<dbReference type="AlphaFoldDB" id="A0A1H5PKR3"/>
<evidence type="ECO:0000313" key="2">
    <source>
        <dbReference type="Proteomes" id="UP000199448"/>
    </source>
</evidence>
<proteinExistence type="predicted"/>
<reference evidence="1 2" key="1">
    <citation type="submission" date="2016-10" db="EMBL/GenBank/DDBJ databases">
        <authorList>
            <person name="de Groot N.N."/>
        </authorList>
    </citation>
    <scope>NUCLEOTIDE SEQUENCE [LARGE SCALE GENOMIC DNA]</scope>
    <source>
        <strain evidence="1 2">DSM 23553</strain>
    </source>
</reference>
<evidence type="ECO:0008006" key="3">
    <source>
        <dbReference type="Google" id="ProtNLM"/>
    </source>
</evidence>
<protein>
    <recommendedName>
        <fullName evidence="3">T9SS type A sorting domain-containing protein</fullName>
    </recommendedName>
</protein>
<dbReference type="Proteomes" id="UP000199448">
    <property type="component" value="Unassembled WGS sequence"/>
</dbReference>
<dbReference type="EMBL" id="FNUG01000024">
    <property type="protein sequence ID" value="SEF13701.1"/>
    <property type="molecule type" value="Genomic_DNA"/>
</dbReference>
<keyword evidence="2" id="KW-1185">Reference proteome</keyword>
<name>A0A1H5PKR3_9FLAO</name>
<dbReference type="RefSeq" id="WP_176794648.1">
    <property type="nucleotide sequence ID" value="NZ_FNUG01000024.1"/>
</dbReference>
<organism evidence="1 2">
    <name type="scientific">Salinimicrobium catena</name>
    <dbReference type="NCBI Taxonomy" id="390640"/>
    <lineage>
        <taxon>Bacteria</taxon>
        <taxon>Pseudomonadati</taxon>
        <taxon>Bacteroidota</taxon>
        <taxon>Flavobacteriia</taxon>
        <taxon>Flavobacteriales</taxon>
        <taxon>Flavobacteriaceae</taxon>
        <taxon>Salinimicrobium</taxon>
    </lineage>
</organism>